<sequence length="67" mass="7897">MSSRVADLCPEEALLLGLQLFERYRDRMEVEIVHRQWPMPIQYIDMILGYGFVRQTFGNQPVQKLLG</sequence>
<dbReference type="EMBL" id="CP030054">
    <property type="protein sequence ID" value="QAU50654.1"/>
    <property type="molecule type" value="Genomic_DNA"/>
</dbReference>
<gene>
    <name evidence="1" type="ORF">XH91_35250</name>
</gene>
<accession>A0AAE5X8L7</accession>
<name>A0AAE5X8L7_9BRAD</name>
<geneLocation type="plasmid" evidence="1 2">
    <name>unnamed1</name>
</geneLocation>
<organism evidence="1 2">
    <name type="scientific">Bradyrhizobium guangzhouense</name>
    <dbReference type="NCBI Taxonomy" id="1325095"/>
    <lineage>
        <taxon>Bacteria</taxon>
        <taxon>Pseudomonadati</taxon>
        <taxon>Pseudomonadota</taxon>
        <taxon>Alphaproteobacteria</taxon>
        <taxon>Hyphomicrobiales</taxon>
        <taxon>Nitrobacteraceae</taxon>
        <taxon>Bradyrhizobium</taxon>
    </lineage>
</organism>
<evidence type="ECO:0000313" key="1">
    <source>
        <dbReference type="EMBL" id="QAU50654.1"/>
    </source>
</evidence>
<dbReference type="Proteomes" id="UP000288972">
    <property type="component" value="Plasmid unnamed1"/>
</dbReference>
<protein>
    <submittedName>
        <fullName evidence="1">Uncharacterized protein</fullName>
    </submittedName>
</protein>
<evidence type="ECO:0000313" key="2">
    <source>
        <dbReference type="Proteomes" id="UP000288972"/>
    </source>
</evidence>
<dbReference type="KEGG" id="bgz:XH91_35250"/>
<proteinExistence type="predicted"/>
<keyword evidence="1" id="KW-0614">Plasmid</keyword>
<dbReference type="AlphaFoldDB" id="A0AAE5X8L7"/>
<reference evidence="1 2" key="1">
    <citation type="submission" date="2018-06" db="EMBL/GenBank/DDBJ databases">
        <title>Comparative genomics of rhizobia nodulating Arachis hypogaea in China.</title>
        <authorList>
            <person name="Li Y."/>
        </authorList>
    </citation>
    <scope>NUCLEOTIDE SEQUENCE [LARGE SCALE GENOMIC DNA]</scope>
    <source>
        <strain evidence="1 2">CCBAU 51670</strain>
        <plasmid evidence="1 2">unnamed1</plasmid>
    </source>
</reference>